<dbReference type="RefSeq" id="XP_014565626.1">
    <property type="nucleotide sequence ID" value="XM_014710140.1"/>
</dbReference>
<keyword evidence="3 5" id="KW-0687">Ribonucleoprotein</keyword>
<comment type="similarity">
    <text evidence="1 5">Belongs to the universal ribosomal protein uL30 family.</text>
</comment>
<dbReference type="GO" id="GO:0006412">
    <property type="term" value="P:translation"/>
    <property type="evidence" value="ECO:0007669"/>
    <property type="project" value="InterPro"/>
</dbReference>
<dbReference type="InterPro" id="IPR036919">
    <property type="entry name" value="Ribo_uL30_ferredoxin-like_sf"/>
</dbReference>
<dbReference type="Proteomes" id="UP000009131">
    <property type="component" value="Unassembled WGS sequence"/>
</dbReference>
<evidence type="ECO:0000256" key="1">
    <source>
        <dbReference type="ARBA" id="ARBA00007594"/>
    </source>
</evidence>
<organism evidence="7 8">
    <name type="scientific">Mixia osmundae (strain CBS 9802 / IAM 14324 / JCM 22182 / KY 12970)</name>
    <dbReference type="NCBI Taxonomy" id="764103"/>
    <lineage>
        <taxon>Eukaryota</taxon>
        <taxon>Fungi</taxon>
        <taxon>Dikarya</taxon>
        <taxon>Basidiomycota</taxon>
        <taxon>Pucciniomycotina</taxon>
        <taxon>Mixiomycetes</taxon>
        <taxon>Mixiales</taxon>
        <taxon>Mixiaceae</taxon>
        <taxon>Mixia</taxon>
    </lineage>
</organism>
<dbReference type="HAMAP" id="MF_01371_B">
    <property type="entry name" value="Ribosomal_uL30_B"/>
    <property type="match status" value="1"/>
</dbReference>
<dbReference type="PANTHER" id="PTHR15892">
    <property type="entry name" value="MITOCHONDRIAL RIBOSOMAL PROTEIN L30"/>
    <property type="match status" value="1"/>
</dbReference>
<dbReference type="PROSITE" id="PS00634">
    <property type="entry name" value="RIBOSOMAL_L30"/>
    <property type="match status" value="1"/>
</dbReference>
<evidence type="ECO:0000256" key="4">
    <source>
        <dbReference type="ARBA" id="ARBA00035281"/>
    </source>
</evidence>
<name>G7EB04_MIXOS</name>
<dbReference type="PANTHER" id="PTHR15892:SF2">
    <property type="entry name" value="LARGE RIBOSOMAL SUBUNIT PROTEIN UL30M"/>
    <property type="match status" value="1"/>
</dbReference>
<dbReference type="InterPro" id="IPR018038">
    <property type="entry name" value="Ribosomal_uL30_CS"/>
</dbReference>
<evidence type="ECO:0000256" key="5">
    <source>
        <dbReference type="RuleBase" id="RU003734"/>
    </source>
</evidence>
<evidence type="ECO:0000256" key="2">
    <source>
        <dbReference type="ARBA" id="ARBA00022980"/>
    </source>
</evidence>
<evidence type="ECO:0000259" key="6">
    <source>
        <dbReference type="Pfam" id="PF00327"/>
    </source>
</evidence>
<evidence type="ECO:0000256" key="3">
    <source>
        <dbReference type="ARBA" id="ARBA00023274"/>
    </source>
</evidence>
<dbReference type="InterPro" id="IPR005996">
    <property type="entry name" value="Ribosomal_uL30_bac-type"/>
</dbReference>
<keyword evidence="8" id="KW-1185">Reference proteome</keyword>
<dbReference type="Pfam" id="PF00327">
    <property type="entry name" value="Ribosomal_L30"/>
    <property type="match status" value="1"/>
</dbReference>
<reference evidence="7 8" key="2">
    <citation type="journal article" date="2012" name="Open Biol.">
        <title>Characteristics of nucleosomes and linker DNA regions on the genome of the basidiomycete Mixia osmundae revealed by mono- and dinucleosome mapping.</title>
        <authorList>
            <person name="Nishida H."/>
            <person name="Kondo S."/>
            <person name="Matsumoto T."/>
            <person name="Suzuki Y."/>
            <person name="Yoshikawa H."/>
            <person name="Taylor T.D."/>
            <person name="Sugiyama J."/>
        </authorList>
    </citation>
    <scope>NUCLEOTIDE SEQUENCE [LARGE SCALE GENOMIC DNA]</scope>
    <source>
        <strain evidence="8">CBS 9802 / IAM 14324 / JCM 22182 / KY 12970</strain>
    </source>
</reference>
<evidence type="ECO:0000313" key="8">
    <source>
        <dbReference type="Proteomes" id="UP000009131"/>
    </source>
</evidence>
<dbReference type="eggNOG" id="ENOG502S7S3">
    <property type="taxonomic scope" value="Eukaryota"/>
</dbReference>
<dbReference type="OrthoDB" id="509901at2759"/>
<reference evidence="7 8" key="1">
    <citation type="journal article" date="2011" name="J. Gen. Appl. Microbiol.">
        <title>Draft genome sequencing of the enigmatic basidiomycete Mixia osmundae.</title>
        <authorList>
            <person name="Nishida H."/>
            <person name="Nagatsuka Y."/>
            <person name="Sugiyama J."/>
        </authorList>
    </citation>
    <scope>NUCLEOTIDE SEQUENCE [LARGE SCALE GENOMIC DNA]</scope>
    <source>
        <strain evidence="8">CBS 9802 / IAM 14324 / JCM 22182 / KY 12970</strain>
    </source>
</reference>
<dbReference type="AlphaFoldDB" id="G7EB04"/>
<dbReference type="STRING" id="764103.G7EB04"/>
<dbReference type="Gene3D" id="3.30.1390.20">
    <property type="entry name" value="Ribosomal protein L30, ferredoxin-like fold domain"/>
    <property type="match status" value="1"/>
</dbReference>
<gene>
    <name evidence="7" type="primary">Mo06717</name>
    <name evidence="7" type="ORF">E5Q_06717</name>
</gene>
<sequence>MPRRWNVAATCRIILSKSAHLRACIADKLPGKSNSVMLRSAVCTLRRSSTVAAPTAKTAANSAPMAAPQAAQEPMFKVTLTRSPIGLPERTKLSLKTLGLKKRMQTVYKPHRPEFAGMILKVKELVTVENVTAKDVPRKPAAGFEII</sequence>
<dbReference type="InParanoid" id="G7EB04"/>
<dbReference type="CDD" id="cd01658">
    <property type="entry name" value="Ribosomal_L30"/>
    <property type="match status" value="1"/>
</dbReference>
<dbReference type="OMA" id="THFRITQ"/>
<dbReference type="GO" id="GO:0015934">
    <property type="term" value="C:large ribosomal subunit"/>
    <property type="evidence" value="ECO:0007669"/>
    <property type="project" value="InterPro"/>
</dbReference>
<protein>
    <recommendedName>
        <fullName evidence="4">Large ribosomal subunit protein uL30m</fullName>
    </recommendedName>
</protein>
<dbReference type="GO" id="GO:0003735">
    <property type="term" value="F:structural constituent of ribosome"/>
    <property type="evidence" value="ECO:0007669"/>
    <property type="project" value="InterPro"/>
</dbReference>
<dbReference type="EMBL" id="BABT02000252">
    <property type="protein sequence ID" value="GAB00015.1"/>
    <property type="molecule type" value="Genomic_DNA"/>
</dbReference>
<comment type="caution">
    <text evidence="7">The sequence shown here is derived from an EMBL/GenBank/DDBJ whole genome shotgun (WGS) entry which is preliminary data.</text>
</comment>
<accession>G7EB04</accession>
<dbReference type="HOGENOM" id="CLU_131047_0_0_1"/>
<dbReference type="GO" id="GO:0005739">
    <property type="term" value="C:mitochondrion"/>
    <property type="evidence" value="ECO:0007669"/>
    <property type="project" value="TreeGrafter"/>
</dbReference>
<keyword evidence="2 5" id="KW-0689">Ribosomal protein</keyword>
<dbReference type="NCBIfam" id="TIGR01308">
    <property type="entry name" value="rpmD_bact"/>
    <property type="match status" value="1"/>
</dbReference>
<proteinExistence type="inferred from homology"/>
<evidence type="ECO:0000313" key="7">
    <source>
        <dbReference type="EMBL" id="GAB00015.1"/>
    </source>
</evidence>
<feature type="domain" description="Large ribosomal subunit protein uL30-like ferredoxin-like fold" evidence="6">
    <location>
        <begin position="76"/>
        <end position="126"/>
    </location>
</feature>
<dbReference type="InterPro" id="IPR016082">
    <property type="entry name" value="Ribosomal_uL30_ferredoxin-like"/>
</dbReference>
<dbReference type="SUPFAM" id="SSF55129">
    <property type="entry name" value="Ribosomal protein L30p/L7e"/>
    <property type="match status" value="1"/>
</dbReference>